<dbReference type="GO" id="GO:0046872">
    <property type="term" value="F:metal ion binding"/>
    <property type="evidence" value="ECO:0007669"/>
    <property type="project" value="UniProtKB-KW"/>
</dbReference>
<dbReference type="PANTHER" id="PTHR12589:SF7">
    <property type="entry name" value="6-PYRUVOYL TETRAHYDROBIOPTERIN SYNTHASE"/>
    <property type="match status" value="1"/>
</dbReference>
<feature type="active site" description="Proton acceptor" evidence="10">
    <location>
        <position position="27"/>
    </location>
</feature>
<comment type="catalytic activity">
    <reaction evidence="8 9">
        <text>7,8-dihydroneopterin 3'-triphosphate + H2O = 6-carboxy-5,6,7,8-tetrahydropterin + triphosphate + acetaldehyde + 2 H(+)</text>
        <dbReference type="Rhea" id="RHEA:27966"/>
        <dbReference type="ChEBI" id="CHEBI:15343"/>
        <dbReference type="ChEBI" id="CHEBI:15377"/>
        <dbReference type="ChEBI" id="CHEBI:15378"/>
        <dbReference type="ChEBI" id="CHEBI:18036"/>
        <dbReference type="ChEBI" id="CHEBI:58462"/>
        <dbReference type="ChEBI" id="CHEBI:61032"/>
        <dbReference type="EC" id="4.1.2.50"/>
    </reaction>
</comment>
<dbReference type="RefSeq" id="WP_179038548.1">
    <property type="nucleotide sequence ID" value="NZ_JABMLK010000002.1"/>
</dbReference>
<evidence type="ECO:0000256" key="7">
    <source>
        <dbReference type="ARBA" id="ARBA00023239"/>
    </source>
</evidence>
<evidence type="ECO:0000256" key="4">
    <source>
        <dbReference type="ARBA" id="ARBA00022723"/>
    </source>
</evidence>
<dbReference type="GO" id="GO:0008616">
    <property type="term" value="P:tRNA queuosine(34) biosynthetic process"/>
    <property type="evidence" value="ECO:0007669"/>
    <property type="project" value="UniProtKB-KW"/>
</dbReference>
<feature type="active site" description="Charge relay system" evidence="10">
    <location>
        <position position="110"/>
    </location>
</feature>
<dbReference type="SUPFAM" id="SSF55620">
    <property type="entry name" value="Tetrahydrobiopterin biosynthesis enzymes-like"/>
    <property type="match status" value="1"/>
</dbReference>
<dbReference type="PANTHER" id="PTHR12589">
    <property type="entry name" value="PYRUVOYL TETRAHYDROBIOPTERIN SYNTHASE"/>
    <property type="match status" value="1"/>
</dbReference>
<keyword evidence="4 9" id="KW-0479">Metal-binding</keyword>
<dbReference type="EMBL" id="JADRCP010000001">
    <property type="protein sequence ID" value="MBK5175409.1"/>
    <property type="molecule type" value="Genomic_DNA"/>
</dbReference>
<dbReference type="Pfam" id="PF01242">
    <property type="entry name" value="PTPS"/>
    <property type="match status" value="1"/>
</dbReference>
<dbReference type="AlphaFoldDB" id="A0A9D7AG23"/>
<keyword evidence="15" id="KW-1185">Reference proteome</keyword>
<comment type="caution">
    <text evidence="13">The sequence shown here is derived from an EMBL/GenBank/DDBJ whole genome shotgun (WGS) entry which is preliminary data.</text>
</comment>
<protein>
    <recommendedName>
        <fullName evidence="3 9">6-carboxy-5,6,7,8-tetrahydropterin synthase</fullName>
        <ecNumber evidence="9">4.-.-.-</ecNumber>
    </recommendedName>
</protein>
<feature type="binding site" evidence="11">
    <location>
        <position position="31"/>
    </location>
    <ligand>
        <name>Zn(2+)</name>
        <dbReference type="ChEBI" id="CHEBI:29105"/>
    </ligand>
</feature>
<dbReference type="EMBL" id="JADRCQ010000001">
    <property type="protein sequence ID" value="MBK5072100.1"/>
    <property type="molecule type" value="Genomic_DNA"/>
</dbReference>
<dbReference type="NCBIfam" id="TIGR03367">
    <property type="entry name" value="queuosine_QueD"/>
    <property type="match status" value="1"/>
</dbReference>
<gene>
    <name evidence="13" type="primary">queD</name>
    <name evidence="13" type="ORF">I2492_03585</name>
    <name evidence="12" type="ORF">I2493_03585</name>
</gene>
<comment type="pathway">
    <text evidence="1 9">Purine metabolism; 7-cyano-7-deazaguanine biosynthesis.</text>
</comment>
<keyword evidence="5 9" id="KW-0671">Queuosine biosynthesis</keyword>
<dbReference type="InterPro" id="IPR038418">
    <property type="entry name" value="6-PTP_synth/QueD_sf"/>
</dbReference>
<feature type="active site" description="Charge relay system" evidence="10">
    <location>
        <position position="71"/>
    </location>
</feature>
<dbReference type="PIRSF" id="PIRSF006113">
    <property type="entry name" value="PTP_synth"/>
    <property type="match status" value="1"/>
</dbReference>
<evidence type="ECO:0000313" key="13">
    <source>
        <dbReference type="EMBL" id="MBK5175409.1"/>
    </source>
</evidence>
<evidence type="ECO:0000256" key="10">
    <source>
        <dbReference type="PIRSR" id="PIRSR006113-1"/>
    </source>
</evidence>
<evidence type="ECO:0000256" key="1">
    <source>
        <dbReference type="ARBA" id="ARBA00005061"/>
    </source>
</evidence>
<feature type="binding site" evidence="11">
    <location>
        <position position="33"/>
    </location>
    <ligand>
        <name>Zn(2+)</name>
        <dbReference type="ChEBI" id="CHEBI:29105"/>
    </ligand>
</feature>
<evidence type="ECO:0000256" key="3">
    <source>
        <dbReference type="ARBA" id="ARBA00018141"/>
    </source>
</evidence>
<dbReference type="EC" id="4.-.-.-" evidence="9"/>
<dbReference type="InterPro" id="IPR007115">
    <property type="entry name" value="6-PTP_synth/QueD"/>
</dbReference>
<evidence type="ECO:0000313" key="15">
    <source>
        <dbReference type="Proteomes" id="UP001296969"/>
    </source>
</evidence>
<dbReference type="Gene3D" id="3.30.479.10">
    <property type="entry name" value="6-pyruvoyl tetrahydropterin synthase/QueD"/>
    <property type="match status" value="1"/>
</dbReference>
<keyword evidence="6 9" id="KW-0862">Zinc</keyword>
<evidence type="ECO:0000256" key="5">
    <source>
        <dbReference type="ARBA" id="ARBA00022785"/>
    </source>
</evidence>
<proteinExistence type="inferred from homology"/>
<evidence type="ECO:0000256" key="11">
    <source>
        <dbReference type="PIRSR" id="PIRSR006113-2"/>
    </source>
</evidence>
<dbReference type="Proteomes" id="UP001296969">
    <property type="component" value="Unassembled WGS sequence"/>
</dbReference>
<evidence type="ECO:0000313" key="14">
    <source>
        <dbReference type="Proteomes" id="UP000807542"/>
    </source>
</evidence>
<dbReference type="FunFam" id="3.30.479.10:FF:000001">
    <property type="entry name" value="6-carboxy-5,6,7,8-tetrahydropterin synthase"/>
    <property type="match status" value="1"/>
</dbReference>
<accession>A0A9D7AG23</accession>
<keyword evidence="7 9" id="KW-0456">Lyase</keyword>
<evidence type="ECO:0000256" key="8">
    <source>
        <dbReference type="ARBA" id="ARBA00048807"/>
    </source>
</evidence>
<feature type="binding site" evidence="11">
    <location>
        <position position="16"/>
    </location>
    <ligand>
        <name>Zn(2+)</name>
        <dbReference type="ChEBI" id="CHEBI:29105"/>
    </ligand>
</feature>
<dbReference type="Proteomes" id="UP000807542">
    <property type="component" value="Unassembled WGS sequence"/>
</dbReference>
<comment type="similarity">
    <text evidence="2 9">Belongs to the PTPS family. QueD subfamily.</text>
</comment>
<sequence length="121" mass="13722">MMVTTLFKDFTFEAAHRLPNVPEGHKCSRLHGHSFAVRIEVTGEVNPITGWVMDFSEIKAAFKPILDRLDHYYLNDIPGLENPTSEVLAHWIWQQLKPELPLLSGVRVKETCSAGCVYKGE</sequence>
<dbReference type="GO" id="GO:0070497">
    <property type="term" value="F:6-carboxytetrahydropterin synthase activity"/>
    <property type="evidence" value="ECO:0007669"/>
    <property type="project" value="UniProtKB-EC"/>
</dbReference>
<evidence type="ECO:0000313" key="12">
    <source>
        <dbReference type="EMBL" id="MBK5072100.1"/>
    </source>
</evidence>
<evidence type="ECO:0000256" key="9">
    <source>
        <dbReference type="PIRNR" id="PIRNR006113"/>
    </source>
</evidence>
<organism evidence="13 14">
    <name type="scientific">Limnobaculum xujianqingii</name>
    <dbReference type="NCBI Taxonomy" id="2738837"/>
    <lineage>
        <taxon>Bacteria</taxon>
        <taxon>Pseudomonadati</taxon>
        <taxon>Pseudomonadota</taxon>
        <taxon>Gammaproteobacteria</taxon>
        <taxon>Enterobacterales</taxon>
        <taxon>Budviciaceae</taxon>
        <taxon>Limnobaculum</taxon>
    </lineage>
</organism>
<name>A0A9D7AG23_9GAMM</name>
<evidence type="ECO:0000256" key="6">
    <source>
        <dbReference type="ARBA" id="ARBA00022833"/>
    </source>
</evidence>
<evidence type="ECO:0000256" key="2">
    <source>
        <dbReference type="ARBA" id="ARBA00008900"/>
    </source>
</evidence>
<reference evidence="13 15" key="1">
    <citation type="submission" date="2020-11" db="EMBL/GenBank/DDBJ databases">
        <title>Insectihabitans protaetiae gen. nov. sp. nov. and Insectihabitans allomyrinae sp. nov., isolated from larvae of Protaetia brevitarsis seulensis and Allomyrina dichotoma, respectively.</title>
        <authorList>
            <person name="Lee S.D."/>
            <person name="Byeon Y.-S."/>
            <person name="Kim S.-M."/>
            <person name="Yang H.L."/>
            <person name="Kim I.S."/>
        </authorList>
    </citation>
    <scope>NUCLEOTIDE SEQUENCE</scope>
    <source>
        <strain evidence="13">CWB-B4</strain>
        <strain evidence="12 15">CWB-B43</strain>
    </source>
</reference>
<comment type="cofactor">
    <cofactor evidence="9 11">
        <name>Zn(2+)</name>
        <dbReference type="ChEBI" id="CHEBI:29105"/>
    </cofactor>
    <text evidence="9 11">Binds 1 zinc ion per subunit.</text>
</comment>